<dbReference type="Pfam" id="PF03564">
    <property type="entry name" value="DUF1759"/>
    <property type="match status" value="1"/>
</dbReference>
<evidence type="ECO:0000313" key="1">
    <source>
        <dbReference type="EMBL" id="UYV64157.1"/>
    </source>
</evidence>
<name>A0ABY6K8W7_9ARAC</name>
<sequence>MSLQKDLMWRKNEHMDQISSTDILAVISTENINSERDIRELMLDDENTTIQELVKEQDLVEQYENKFLRTKKKVNEYLNPKGHGQGDVASIRSSPEKRTSCRLPKIALKVHDGTSLEWLGWWSQFEAIHENPSLSEVDKFHYLIQSMKVGTRAERLVKSYPLTEVNYPKVIDALRDRFGDKTRLAPIHRVSIPRLELCAAVLLTRLVIHEVSVLKLDIKEIVCWADATINLN</sequence>
<organism evidence="1 2">
    <name type="scientific">Cordylochernes scorpioides</name>
    <dbReference type="NCBI Taxonomy" id="51811"/>
    <lineage>
        <taxon>Eukaryota</taxon>
        <taxon>Metazoa</taxon>
        <taxon>Ecdysozoa</taxon>
        <taxon>Arthropoda</taxon>
        <taxon>Chelicerata</taxon>
        <taxon>Arachnida</taxon>
        <taxon>Pseudoscorpiones</taxon>
        <taxon>Cheliferoidea</taxon>
        <taxon>Chernetidae</taxon>
        <taxon>Cordylochernes</taxon>
    </lineage>
</organism>
<evidence type="ECO:0000313" key="2">
    <source>
        <dbReference type="Proteomes" id="UP001235939"/>
    </source>
</evidence>
<reference evidence="1 2" key="1">
    <citation type="submission" date="2022-01" db="EMBL/GenBank/DDBJ databases">
        <title>A chromosomal length assembly of Cordylochernes scorpioides.</title>
        <authorList>
            <person name="Zeh D."/>
            <person name="Zeh J."/>
        </authorList>
    </citation>
    <scope>NUCLEOTIDE SEQUENCE [LARGE SCALE GENOMIC DNA]</scope>
    <source>
        <strain evidence="1">IN4F17</strain>
        <tissue evidence="1">Whole Body</tissue>
    </source>
</reference>
<dbReference type="PANTHER" id="PTHR22954:SF3">
    <property type="entry name" value="PROTEIN CBG08539"/>
    <property type="match status" value="1"/>
</dbReference>
<keyword evidence="2" id="KW-1185">Reference proteome</keyword>
<dbReference type="EMBL" id="CP092864">
    <property type="protein sequence ID" value="UYV64157.1"/>
    <property type="molecule type" value="Genomic_DNA"/>
</dbReference>
<protein>
    <submittedName>
        <fullName evidence="1">Uncharacterized protein</fullName>
    </submittedName>
</protein>
<gene>
    <name evidence="1" type="ORF">LAZ67_2006806</name>
</gene>
<dbReference type="Proteomes" id="UP001235939">
    <property type="component" value="Chromosome 02"/>
</dbReference>
<dbReference type="PANTHER" id="PTHR22954">
    <property type="entry name" value="RETROVIRAL PROTEASE-RELATED"/>
    <property type="match status" value="1"/>
</dbReference>
<accession>A0ABY6K8W7</accession>
<proteinExistence type="predicted"/>
<dbReference type="InterPro" id="IPR005312">
    <property type="entry name" value="DUF1759"/>
</dbReference>